<keyword evidence="6" id="KW-1185">Reference proteome</keyword>
<keyword evidence="4" id="KW-0347">Helicase</keyword>
<feature type="region of interest" description="Disordered" evidence="1">
    <location>
        <begin position="1153"/>
        <end position="1185"/>
    </location>
</feature>
<accession>A0A1I3V7N4</accession>
<feature type="compositionally biased region" description="Polar residues" evidence="1">
    <location>
        <begin position="414"/>
        <end position="427"/>
    </location>
</feature>
<evidence type="ECO:0000313" key="4">
    <source>
        <dbReference type="EMBL" id="SFJ90121.1"/>
    </source>
</evidence>
<dbReference type="InterPro" id="IPR040677">
    <property type="entry name" value="LPD7"/>
</dbReference>
<reference evidence="4" key="2">
    <citation type="submission" date="2016-10" db="EMBL/GenBank/DDBJ databases">
        <authorList>
            <person name="de Groot N.N."/>
        </authorList>
    </citation>
    <scope>NUCLEOTIDE SEQUENCE [LARGE SCALE GENOMIC DNA]</scope>
    <source>
        <strain evidence="4">DSM 17908</strain>
    </source>
</reference>
<feature type="region of interest" description="Disordered" evidence="1">
    <location>
        <begin position="446"/>
        <end position="557"/>
    </location>
</feature>
<evidence type="ECO:0000313" key="5">
    <source>
        <dbReference type="Proteomes" id="UP000198919"/>
    </source>
</evidence>
<gene>
    <name evidence="4" type="ORF">SAMN05421680_11946</name>
    <name evidence="3" type="ORF">Xmau_03842</name>
</gene>
<sequence length="1185" mass="130466">MKATEPTYLVIPIEQLQEAKKQAGKLENGQNALEFDAKKKLWLARPGADLERLSKWHMDTTLVTEGNHRQDFGDFIRAHGGKLKGNPVMNGKKQRISMVGDTQGKKSGVYVGHEDGYPNGWFVDHRDGGDLKKWSSKSTRPDPKKLAHLKAIAAQEQLRRDRETSIKRNSKAKEVTTLYNKLPQAGHNHPYLLRKGVMAAKGVHLDTQDNLIIPLSNVEGNIRTLQTIDPDGDKRLTTGGEKEGNFYVVGGTLKNGSPIIFAEGYSTAASAAIAIQHPVVMAVDSGNLVKVAQAIHERYPDSPKWFLADDDIPKPTRPDNPGREKASQAAELTGGHYILPVFTDEERQKGLTDFNDLHKSRGIDALKHQLQPVITVIQASSRMEPIKMVDTPTESPSKSTKIQNDVFESDNSESHSNIDITPKSPISNEDYADYSHIIENVMEQEQQEHQFENTASELPKQDVSESSEMLEPTTAELVPNEHDAPINNDNFANIAPQEAPLGKNEPSDVVSELVSAGNKQDVQQTTPTEIQQSQSVEATKVTETSEQQQPEPDIEKEKIQTADEDAKEWLHSRRPSIEEMISEDKAHSHNIIRDSKITGLKNQETAAAASAKEEEKLATDVEPAKQNEQLENAILIETSRQLAPIDLDALMQQITHEIANDGRSVKYLLSGEDAFVDHSNRIVMATAQSSQNDSMILAALLVAREHYRGRIELTGSDEFKQRAINLIAEYNLDVKMKNPQQQLMLDEAIKNLANEPVPSDTPTPVGSPVASIVTEPNEKSAPVSAAPSSGLSSELPPKLRPSELSQNSASDASFKPIISSELLAEMPPELRPAVLPQAPPQNASRKESQAGITGAILGYGPAKYNFDPSESKSYYVHLRTAQGERYIWGKDLMKVMPESGLNKGEVATLKWLGSEEVTVLAKVKDNQGKIVVDENGVEKTHQITTNRNRWEVTAAIDSKLLVSNERQSAPPASLMPYDMNHFKSIQEQVIQLATNAGVTVPDLPSPPNDLLWFKPNGEGSQPPTIRPSDMKLPAHTQDAGTVLMKATNDENQLKLLLVKGLGEYIQGVVHYQGEYHSVLGKLCTRENGSRYLSLNSITPDGPKVIGYGNAVNHEDGANNAFVFKLKDENERLYAPLVDVAKCPPALHKQLGFTNDYTPPSQTSQIREDIVEHTAKPTPSTPRPGA</sequence>
<evidence type="ECO:0000313" key="3">
    <source>
        <dbReference type="EMBL" id="PHM37624.1"/>
    </source>
</evidence>
<evidence type="ECO:0000259" key="2">
    <source>
        <dbReference type="Pfam" id="PF18821"/>
    </source>
</evidence>
<evidence type="ECO:0000313" key="6">
    <source>
        <dbReference type="Proteomes" id="UP000224607"/>
    </source>
</evidence>
<dbReference type="AlphaFoldDB" id="A0A1I3V7N4"/>
<keyword evidence="4" id="KW-0378">Hydrolase</keyword>
<feature type="compositionally biased region" description="Basic and acidic residues" evidence="1">
    <location>
        <begin position="1165"/>
        <end position="1174"/>
    </location>
</feature>
<proteinExistence type="predicted"/>
<reference evidence="3 6" key="3">
    <citation type="journal article" date="2017" name="Nat. Microbiol.">
        <title>Natural product diversity associated with the nematode symbionts Photorhabdus and Xenorhabdus.</title>
        <authorList>
            <person name="Tobias N.J."/>
            <person name="Wolff H."/>
            <person name="Djahanschiri B."/>
            <person name="Grundmann F."/>
            <person name="Kronenwerth M."/>
            <person name="Shi Y.M."/>
            <person name="Simonyi S."/>
            <person name="Grun P."/>
            <person name="Shapiro-Ilan D."/>
            <person name="Pidot S.J."/>
            <person name="Stinear T.P."/>
            <person name="Ebersberger I."/>
            <person name="Bode H.B."/>
        </authorList>
    </citation>
    <scope>NUCLEOTIDE SEQUENCE [LARGE SCALE GENOMIC DNA]</scope>
    <source>
        <strain evidence="3 6">DSM 17908</strain>
    </source>
</reference>
<feature type="compositionally biased region" description="Polar residues" evidence="1">
    <location>
        <begin position="517"/>
        <end position="550"/>
    </location>
</feature>
<dbReference type="RefSeq" id="WP_092512794.1">
    <property type="nucleotide sequence ID" value="NZ_CAWNQB010000013.1"/>
</dbReference>
<protein>
    <submittedName>
        <fullName evidence="3 4">DNA primase</fullName>
    </submittedName>
</protein>
<dbReference type="Proteomes" id="UP000198919">
    <property type="component" value="Unassembled WGS sequence"/>
</dbReference>
<keyword evidence="4" id="KW-0067">ATP-binding</keyword>
<dbReference type="STRING" id="351675.SAMN05421680_11946"/>
<feature type="compositionally biased region" description="Polar residues" evidence="1">
    <location>
        <begin position="1153"/>
        <end position="1164"/>
    </location>
</feature>
<dbReference type="Proteomes" id="UP000224607">
    <property type="component" value="Unassembled WGS sequence"/>
</dbReference>
<dbReference type="EMBL" id="FORG01000019">
    <property type="protein sequence ID" value="SFJ90121.1"/>
    <property type="molecule type" value="Genomic_DNA"/>
</dbReference>
<keyword evidence="4" id="KW-0547">Nucleotide-binding</keyword>
<dbReference type="OrthoDB" id="784829at2"/>
<dbReference type="GO" id="GO:0004386">
    <property type="term" value="F:helicase activity"/>
    <property type="evidence" value="ECO:0007669"/>
    <property type="project" value="UniProtKB-KW"/>
</dbReference>
<feature type="compositionally biased region" description="Basic and acidic residues" evidence="1">
    <location>
        <begin position="311"/>
        <end position="326"/>
    </location>
</feature>
<feature type="domain" description="Large polyvalent protein-associated" evidence="2">
    <location>
        <begin position="653"/>
        <end position="747"/>
    </location>
</feature>
<dbReference type="Pfam" id="PF18821">
    <property type="entry name" value="LPD7"/>
    <property type="match status" value="1"/>
</dbReference>
<feature type="region of interest" description="Disordered" evidence="1">
    <location>
        <begin position="306"/>
        <end position="329"/>
    </location>
</feature>
<dbReference type="EMBL" id="NITY01000020">
    <property type="protein sequence ID" value="PHM37624.1"/>
    <property type="molecule type" value="Genomic_DNA"/>
</dbReference>
<name>A0A1I3V7N4_9GAMM</name>
<evidence type="ECO:0000256" key="1">
    <source>
        <dbReference type="SAM" id="MobiDB-lite"/>
    </source>
</evidence>
<organism evidence="4 5">
    <name type="scientific">Xenorhabdus mauleonii</name>
    <dbReference type="NCBI Taxonomy" id="351675"/>
    <lineage>
        <taxon>Bacteria</taxon>
        <taxon>Pseudomonadati</taxon>
        <taxon>Pseudomonadota</taxon>
        <taxon>Gammaproteobacteria</taxon>
        <taxon>Enterobacterales</taxon>
        <taxon>Morganellaceae</taxon>
        <taxon>Xenorhabdus</taxon>
    </lineage>
</organism>
<feature type="region of interest" description="Disordered" evidence="1">
    <location>
        <begin position="754"/>
        <end position="811"/>
    </location>
</feature>
<reference evidence="5" key="1">
    <citation type="submission" date="2016-10" db="EMBL/GenBank/DDBJ databases">
        <authorList>
            <person name="Varghese N."/>
            <person name="Submissions S."/>
        </authorList>
    </citation>
    <scope>NUCLEOTIDE SEQUENCE [LARGE SCALE GENOMIC DNA]</scope>
    <source>
        <strain evidence="5">DSM 17908</strain>
    </source>
</reference>
<feature type="region of interest" description="Disordered" evidence="1">
    <location>
        <begin position="408"/>
        <end position="427"/>
    </location>
</feature>